<dbReference type="EMBL" id="JAWWNJ010000026">
    <property type="protein sequence ID" value="KAK7029976.1"/>
    <property type="molecule type" value="Genomic_DNA"/>
</dbReference>
<keyword evidence="3" id="KW-1185">Reference proteome</keyword>
<dbReference type="Proteomes" id="UP001362999">
    <property type="component" value="Unassembled WGS sequence"/>
</dbReference>
<dbReference type="AlphaFoldDB" id="A0AAW0BUZ6"/>
<organism evidence="2 3">
    <name type="scientific">Favolaschia claudopus</name>
    <dbReference type="NCBI Taxonomy" id="2862362"/>
    <lineage>
        <taxon>Eukaryota</taxon>
        <taxon>Fungi</taxon>
        <taxon>Dikarya</taxon>
        <taxon>Basidiomycota</taxon>
        <taxon>Agaricomycotina</taxon>
        <taxon>Agaricomycetes</taxon>
        <taxon>Agaricomycetidae</taxon>
        <taxon>Agaricales</taxon>
        <taxon>Marasmiineae</taxon>
        <taxon>Mycenaceae</taxon>
        <taxon>Favolaschia</taxon>
    </lineage>
</organism>
<comment type="caution">
    <text evidence="2">The sequence shown here is derived from an EMBL/GenBank/DDBJ whole genome shotgun (WGS) entry which is preliminary data.</text>
</comment>
<evidence type="ECO:0000313" key="3">
    <source>
        <dbReference type="Proteomes" id="UP001362999"/>
    </source>
</evidence>
<name>A0AAW0BUZ6_9AGAR</name>
<gene>
    <name evidence="2" type="ORF">R3P38DRAFT_2775421</name>
</gene>
<feature type="compositionally biased region" description="Basic residues" evidence="1">
    <location>
        <begin position="20"/>
        <end position="31"/>
    </location>
</feature>
<reference evidence="2 3" key="1">
    <citation type="journal article" date="2024" name="J Genomics">
        <title>Draft genome sequencing and assembly of Favolaschia claudopus CIRM-BRFM 2984 isolated from oak limbs.</title>
        <authorList>
            <person name="Navarro D."/>
            <person name="Drula E."/>
            <person name="Chaduli D."/>
            <person name="Cazenave R."/>
            <person name="Ahrendt S."/>
            <person name="Wang J."/>
            <person name="Lipzen A."/>
            <person name="Daum C."/>
            <person name="Barry K."/>
            <person name="Grigoriev I.V."/>
            <person name="Favel A."/>
            <person name="Rosso M.N."/>
            <person name="Martin F."/>
        </authorList>
    </citation>
    <scope>NUCLEOTIDE SEQUENCE [LARGE SCALE GENOMIC DNA]</scope>
    <source>
        <strain evidence="2 3">CIRM-BRFM 2984</strain>
    </source>
</reference>
<evidence type="ECO:0000313" key="2">
    <source>
        <dbReference type="EMBL" id="KAK7029976.1"/>
    </source>
</evidence>
<feature type="region of interest" description="Disordered" evidence="1">
    <location>
        <begin position="15"/>
        <end position="56"/>
    </location>
</feature>
<protein>
    <submittedName>
        <fullName evidence="2">Uncharacterized protein</fullName>
    </submittedName>
</protein>
<sequence length="136" mass="14962">MTFGLLLRSGYWGERSCGYRGRRRDPGRRNLRREPGGGKRQGHSMPSSRDDEGCCKRGWRRELGGKKIGGIQGRFGAAVSNSDPDGTPAEAKGRVEGMAGAGEEHRMGAGGSLEKSKNKRRVQGESYHRLYLVQRA</sequence>
<feature type="region of interest" description="Disordered" evidence="1">
    <location>
        <begin position="99"/>
        <end position="123"/>
    </location>
</feature>
<evidence type="ECO:0000256" key="1">
    <source>
        <dbReference type="SAM" id="MobiDB-lite"/>
    </source>
</evidence>
<proteinExistence type="predicted"/>
<accession>A0AAW0BUZ6</accession>